<gene>
    <name evidence="2" type="ORF">SAMN05216275_10536</name>
</gene>
<sequence length="102" mass="10844">MIRKMAMALGIAAVAFAGTAGVAHAAPTKPAKPTVAYAAHGKVKQDAYWALSYNHPGVIVCVTKGDKTEAVYKVAKYAGAHKKLGYYWGGRAAKKYDQLCTK</sequence>
<keyword evidence="1" id="KW-0732">Signal</keyword>
<accession>A0A1I3L759</accession>
<evidence type="ECO:0000313" key="3">
    <source>
        <dbReference type="Proteomes" id="UP000199111"/>
    </source>
</evidence>
<feature type="signal peptide" evidence="1">
    <location>
        <begin position="1"/>
        <end position="25"/>
    </location>
</feature>
<dbReference type="Proteomes" id="UP000199111">
    <property type="component" value="Unassembled WGS sequence"/>
</dbReference>
<dbReference type="AlphaFoldDB" id="A0A1I3L759"/>
<dbReference type="EMBL" id="FOQY01000005">
    <property type="protein sequence ID" value="SFI80551.1"/>
    <property type="molecule type" value="Genomic_DNA"/>
</dbReference>
<evidence type="ECO:0000313" key="2">
    <source>
        <dbReference type="EMBL" id="SFI80551.1"/>
    </source>
</evidence>
<keyword evidence="3" id="KW-1185">Reference proteome</keyword>
<evidence type="ECO:0000256" key="1">
    <source>
        <dbReference type="SAM" id="SignalP"/>
    </source>
</evidence>
<evidence type="ECO:0008006" key="4">
    <source>
        <dbReference type="Google" id="ProtNLM"/>
    </source>
</evidence>
<name>A0A1I3L759_9ACTN</name>
<reference evidence="3" key="1">
    <citation type="submission" date="2016-10" db="EMBL/GenBank/DDBJ databases">
        <authorList>
            <person name="Varghese N."/>
            <person name="Submissions S."/>
        </authorList>
    </citation>
    <scope>NUCLEOTIDE SEQUENCE [LARGE SCALE GENOMIC DNA]</scope>
    <source>
        <strain evidence="3">CGMCC 4.2126</strain>
    </source>
</reference>
<proteinExistence type="predicted"/>
<protein>
    <recommendedName>
        <fullName evidence="4">Bacteriocin (Lactococcin_972)</fullName>
    </recommendedName>
</protein>
<organism evidence="2 3">
    <name type="scientific">Streptosporangium canum</name>
    <dbReference type="NCBI Taxonomy" id="324952"/>
    <lineage>
        <taxon>Bacteria</taxon>
        <taxon>Bacillati</taxon>
        <taxon>Actinomycetota</taxon>
        <taxon>Actinomycetes</taxon>
        <taxon>Streptosporangiales</taxon>
        <taxon>Streptosporangiaceae</taxon>
        <taxon>Streptosporangium</taxon>
    </lineage>
</organism>
<feature type="chain" id="PRO_5011698982" description="Bacteriocin (Lactococcin_972)" evidence="1">
    <location>
        <begin position="26"/>
        <end position="102"/>
    </location>
</feature>